<sequence length="536" mass="60768">MALRSSPAIHTLNNDVLLHIFAFNADMFADNKALYGTCFTAQVCSQWRSLMFDTPSLWGKLIDMDEIYCARTLDWGHDLIRRSGAAPLWIKADSLQILRQRYKPPVAEKSETFARFFSSVLAGNWSRIQKLVIHADLSILGLTRSMLCVPAPQLERFEAPLKDETAPVELQDKDTVNTPLFAWNAPMLRRFYAWGHVVDHHAPWLRHLHFINLDKTYSVLDALTVLAATYDLQDLEIRDITIGDISTPFPSVTLLHLNSLQYCGRMLQCASLLHHLHIPLGCSLAIQIPRLPHHLRMTEKTEHFVSLVNEFASHSARFLDAHIFNILVLKYNGNHSIDIYLRGETTTTTKCSFDLTVPLVHDFSSYQLTTLLNKLTQLDLTRITTLYLYTSDPFEEPCFASFFSCLASLDTIYAESRTLEHLTALENSMAAENEPRIIFPLLKVVVLQVTGFAYSIIYPAEQVRVAAKYISARARNGYSIEVLDISKYAPLDYPPDREVLGQEVNGVKVLYRCSKVDGPFERICGSGNPDKQIDTI</sequence>
<organism evidence="1 2">
    <name type="scientific">Hypholoma sublateritium (strain FD-334 SS-4)</name>
    <dbReference type="NCBI Taxonomy" id="945553"/>
    <lineage>
        <taxon>Eukaryota</taxon>
        <taxon>Fungi</taxon>
        <taxon>Dikarya</taxon>
        <taxon>Basidiomycota</taxon>
        <taxon>Agaricomycotina</taxon>
        <taxon>Agaricomycetes</taxon>
        <taxon>Agaricomycetidae</taxon>
        <taxon>Agaricales</taxon>
        <taxon>Agaricineae</taxon>
        <taxon>Strophariaceae</taxon>
        <taxon>Hypholoma</taxon>
    </lineage>
</organism>
<keyword evidence="2" id="KW-1185">Reference proteome</keyword>
<name>A0A0D2MLR0_HYPSF</name>
<proteinExistence type="predicted"/>
<evidence type="ECO:0000313" key="2">
    <source>
        <dbReference type="Proteomes" id="UP000054270"/>
    </source>
</evidence>
<reference evidence="2" key="1">
    <citation type="submission" date="2014-04" db="EMBL/GenBank/DDBJ databases">
        <title>Evolutionary Origins and Diversification of the Mycorrhizal Mutualists.</title>
        <authorList>
            <consortium name="DOE Joint Genome Institute"/>
            <consortium name="Mycorrhizal Genomics Consortium"/>
            <person name="Kohler A."/>
            <person name="Kuo A."/>
            <person name="Nagy L.G."/>
            <person name="Floudas D."/>
            <person name="Copeland A."/>
            <person name="Barry K.W."/>
            <person name="Cichocki N."/>
            <person name="Veneault-Fourrey C."/>
            <person name="LaButti K."/>
            <person name="Lindquist E.A."/>
            <person name="Lipzen A."/>
            <person name="Lundell T."/>
            <person name="Morin E."/>
            <person name="Murat C."/>
            <person name="Riley R."/>
            <person name="Ohm R."/>
            <person name="Sun H."/>
            <person name="Tunlid A."/>
            <person name="Henrissat B."/>
            <person name="Grigoriev I.V."/>
            <person name="Hibbett D.S."/>
            <person name="Martin F."/>
        </authorList>
    </citation>
    <scope>NUCLEOTIDE SEQUENCE [LARGE SCALE GENOMIC DNA]</scope>
    <source>
        <strain evidence="2">FD-334 SS-4</strain>
    </source>
</reference>
<protein>
    <submittedName>
        <fullName evidence="1">Uncharacterized protein</fullName>
    </submittedName>
</protein>
<dbReference type="AlphaFoldDB" id="A0A0D2MLR0"/>
<dbReference type="OrthoDB" id="2269034at2759"/>
<gene>
    <name evidence="1" type="ORF">HYPSUDRAFT_38459</name>
</gene>
<evidence type="ECO:0000313" key="1">
    <source>
        <dbReference type="EMBL" id="KJA24798.1"/>
    </source>
</evidence>
<dbReference type="Proteomes" id="UP000054270">
    <property type="component" value="Unassembled WGS sequence"/>
</dbReference>
<dbReference type="Gene3D" id="1.20.1280.50">
    <property type="match status" value="1"/>
</dbReference>
<accession>A0A0D2MLR0</accession>
<dbReference type="EMBL" id="KN817535">
    <property type="protein sequence ID" value="KJA24798.1"/>
    <property type="molecule type" value="Genomic_DNA"/>
</dbReference>